<dbReference type="InterPro" id="IPR000792">
    <property type="entry name" value="Tscrpt_reg_LuxR_C"/>
</dbReference>
<evidence type="ECO:0000313" key="4">
    <source>
        <dbReference type="Proteomes" id="UP001304467"/>
    </source>
</evidence>
<sequence length="58" mass="6362">MCASFVQGTTSAAIAQSMGRKTSTVDTYAKRAFAKLGVNSRRQLMTLVLRNASRRHDT</sequence>
<evidence type="ECO:0000256" key="1">
    <source>
        <dbReference type="SAM" id="MobiDB-lite"/>
    </source>
</evidence>
<comment type="caution">
    <text evidence="3">The sequence shown here is derived from an EMBL/GenBank/DDBJ whole genome shotgun (WGS) entry which is preliminary data.</text>
</comment>
<reference evidence="3 4" key="1">
    <citation type="journal article" date="2023" name="Front. Microbiol.">
        <title>Genomic analyses of Burkholderia respiratory isolates indicates two evolutionarily distinct B. anthina clades.</title>
        <authorList>
            <person name="Pham A."/>
            <person name="Volmer J.G."/>
            <person name="Chambers D.C."/>
            <person name="Smith D.J."/>
            <person name="Reid D.W."/>
            <person name="Burr L."/>
            <person name="Wells T.J."/>
        </authorList>
    </citation>
    <scope>NUCLEOTIDE SEQUENCE [LARGE SCALE GENOMIC DNA]</scope>
    <source>
        <strain evidence="3 4">BCCIQ07A</strain>
    </source>
</reference>
<accession>A0ABU5WYE4</accession>
<protein>
    <submittedName>
        <fullName evidence="3">LuxR C-terminal-related transcriptional regulator</fullName>
    </submittedName>
</protein>
<feature type="domain" description="HTH luxR-type" evidence="2">
    <location>
        <begin position="1"/>
        <end position="52"/>
    </location>
</feature>
<dbReference type="SMART" id="SM00421">
    <property type="entry name" value="HTH_LUXR"/>
    <property type="match status" value="1"/>
</dbReference>
<dbReference type="Pfam" id="PF00196">
    <property type="entry name" value="GerE"/>
    <property type="match status" value="1"/>
</dbReference>
<evidence type="ECO:0000259" key="2">
    <source>
        <dbReference type="PROSITE" id="PS50043"/>
    </source>
</evidence>
<dbReference type="Gene3D" id="1.10.10.10">
    <property type="entry name" value="Winged helix-like DNA-binding domain superfamily/Winged helix DNA-binding domain"/>
    <property type="match status" value="1"/>
</dbReference>
<dbReference type="Proteomes" id="UP001304467">
    <property type="component" value="Unassembled WGS sequence"/>
</dbReference>
<dbReference type="InterPro" id="IPR016032">
    <property type="entry name" value="Sig_transdc_resp-reg_C-effctor"/>
</dbReference>
<dbReference type="InterPro" id="IPR036388">
    <property type="entry name" value="WH-like_DNA-bd_sf"/>
</dbReference>
<dbReference type="SUPFAM" id="SSF46894">
    <property type="entry name" value="C-terminal effector domain of the bipartite response regulators"/>
    <property type="match status" value="1"/>
</dbReference>
<dbReference type="RefSeq" id="WP_185723038.1">
    <property type="nucleotide sequence ID" value="NZ_JAWRKY010000002.1"/>
</dbReference>
<keyword evidence="4" id="KW-1185">Reference proteome</keyword>
<organism evidence="3 4">
    <name type="scientific">Burkholderia anthinoferrum</name>
    <dbReference type="NCBI Taxonomy" id="3090833"/>
    <lineage>
        <taxon>Bacteria</taxon>
        <taxon>Pseudomonadati</taxon>
        <taxon>Pseudomonadota</taxon>
        <taxon>Betaproteobacteria</taxon>
        <taxon>Burkholderiales</taxon>
        <taxon>Burkholderiaceae</taxon>
        <taxon>Burkholderia</taxon>
    </lineage>
</organism>
<feature type="region of interest" description="Disordered" evidence="1">
    <location>
        <begin position="1"/>
        <end position="22"/>
    </location>
</feature>
<proteinExistence type="predicted"/>
<dbReference type="PROSITE" id="PS50043">
    <property type="entry name" value="HTH_LUXR_2"/>
    <property type="match status" value="1"/>
</dbReference>
<evidence type="ECO:0000313" key="3">
    <source>
        <dbReference type="EMBL" id="MEB2583558.1"/>
    </source>
</evidence>
<dbReference type="PROSITE" id="PS00622">
    <property type="entry name" value="HTH_LUXR_1"/>
    <property type="match status" value="1"/>
</dbReference>
<dbReference type="EMBL" id="JAWRLE010000078">
    <property type="protein sequence ID" value="MEB2583558.1"/>
    <property type="molecule type" value="Genomic_DNA"/>
</dbReference>
<gene>
    <name evidence="3" type="ORF">SB593_31930</name>
</gene>
<name>A0ABU5WYE4_9BURK</name>